<protein>
    <submittedName>
        <fullName evidence="1">Uncharacterized protein</fullName>
    </submittedName>
</protein>
<dbReference type="Proteomes" id="UP000244722">
    <property type="component" value="Unassembled WGS sequence"/>
</dbReference>
<dbReference type="EMBL" id="NESQ01000024">
    <property type="protein sequence ID" value="PUU82641.1"/>
    <property type="molecule type" value="Genomic_DNA"/>
</dbReference>
<dbReference type="STRING" id="42251.A0A2T7A4G8"/>
<proteinExistence type="predicted"/>
<organism evidence="1 2">
    <name type="scientific">Tuber borchii</name>
    <name type="common">White truffle</name>
    <dbReference type="NCBI Taxonomy" id="42251"/>
    <lineage>
        <taxon>Eukaryota</taxon>
        <taxon>Fungi</taxon>
        <taxon>Dikarya</taxon>
        <taxon>Ascomycota</taxon>
        <taxon>Pezizomycotina</taxon>
        <taxon>Pezizomycetes</taxon>
        <taxon>Pezizales</taxon>
        <taxon>Tuberaceae</taxon>
        <taxon>Tuber</taxon>
    </lineage>
</organism>
<accession>A0A2T7A4G8</accession>
<dbReference type="AlphaFoldDB" id="A0A2T7A4G8"/>
<evidence type="ECO:0000313" key="2">
    <source>
        <dbReference type="Proteomes" id="UP000244722"/>
    </source>
</evidence>
<name>A0A2T7A4G8_TUBBO</name>
<dbReference type="OrthoDB" id="448448at2759"/>
<sequence length="277" mass="30994">MEVSGLKMDPILKMMCRWAELRSVLQMTPPESLPRMQSASIRSRIMPESLHSLERTVIKSSHLCVRQCARCEANVGTNTVARSAGDGESASNKKAIVIGHLTTGYNDDSAQDLPRKKLKEGYRGPSPNVNTLISSLLENKASTAGNPTKMFRCFLMLGRPHGDMDLFEIAFKDNCITFVRMDGTMTRTQINRVKEDFERSAEISVIRISIMAGVSAFYRACIMEPQFIPDAGSRGIDRRKSAELQKKTELANVSMSPRSLRGKNAMEKLEDLRTLFR</sequence>
<gene>
    <name evidence="1" type="ORF">B9Z19DRAFT_1120402</name>
</gene>
<keyword evidence="2" id="KW-1185">Reference proteome</keyword>
<comment type="caution">
    <text evidence="1">The sequence shown here is derived from an EMBL/GenBank/DDBJ whole genome shotgun (WGS) entry which is preliminary data.</text>
</comment>
<reference evidence="1 2" key="1">
    <citation type="submission" date="2017-04" db="EMBL/GenBank/DDBJ databases">
        <title>Draft genome sequence of Tuber borchii Vittad., a whitish edible truffle.</title>
        <authorList>
            <consortium name="DOE Joint Genome Institute"/>
            <person name="Murat C."/>
            <person name="Kuo A."/>
            <person name="Barry K.W."/>
            <person name="Clum A."/>
            <person name="Dockter R.B."/>
            <person name="Fauchery L."/>
            <person name="Iotti M."/>
            <person name="Kohler A."/>
            <person name="Labutti K."/>
            <person name="Lindquist E.A."/>
            <person name="Lipzen A."/>
            <person name="Ohm R.A."/>
            <person name="Wang M."/>
            <person name="Grigoriev I.V."/>
            <person name="Zambonelli A."/>
            <person name="Martin F.M."/>
        </authorList>
    </citation>
    <scope>NUCLEOTIDE SEQUENCE [LARGE SCALE GENOMIC DNA]</scope>
    <source>
        <strain evidence="1 2">Tbo3840</strain>
    </source>
</reference>
<evidence type="ECO:0000313" key="1">
    <source>
        <dbReference type="EMBL" id="PUU82641.1"/>
    </source>
</evidence>